<feature type="compositionally biased region" description="Basic and acidic residues" evidence="5">
    <location>
        <begin position="82"/>
        <end position="99"/>
    </location>
</feature>
<keyword evidence="3" id="KW-0408">Iron</keyword>
<dbReference type="Proteomes" id="UP000309174">
    <property type="component" value="Unassembled WGS sequence"/>
</dbReference>
<dbReference type="GO" id="GO:0046872">
    <property type="term" value="F:metal ion binding"/>
    <property type="evidence" value="ECO:0007669"/>
    <property type="project" value="UniProtKB-KW"/>
</dbReference>
<evidence type="ECO:0000313" key="8">
    <source>
        <dbReference type="Proteomes" id="UP000309174"/>
    </source>
</evidence>
<dbReference type="GO" id="GO:0051537">
    <property type="term" value="F:2 iron, 2 sulfur cluster binding"/>
    <property type="evidence" value="ECO:0007669"/>
    <property type="project" value="UniProtKB-KW"/>
</dbReference>
<reference evidence="7 8" key="1">
    <citation type="submission" date="2019-05" db="EMBL/GenBank/DDBJ databases">
        <title>Draft genome sequence of Actinomadura sp. 14C53.</title>
        <authorList>
            <person name="Saricaoglu S."/>
            <person name="Isik K."/>
        </authorList>
    </citation>
    <scope>NUCLEOTIDE SEQUENCE [LARGE SCALE GENOMIC DNA]</scope>
    <source>
        <strain evidence="7 8">14C53</strain>
    </source>
</reference>
<evidence type="ECO:0000256" key="5">
    <source>
        <dbReference type="SAM" id="MobiDB-lite"/>
    </source>
</evidence>
<keyword evidence="1" id="KW-0001">2Fe-2S</keyword>
<gene>
    <name evidence="7" type="ORF">ETD83_26495</name>
</gene>
<dbReference type="OrthoDB" id="9800162at2"/>
<dbReference type="GO" id="GO:0005737">
    <property type="term" value="C:cytoplasm"/>
    <property type="evidence" value="ECO:0007669"/>
    <property type="project" value="UniProtKB-ARBA"/>
</dbReference>
<evidence type="ECO:0000256" key="2">
    <source>
        <dbReference type="ARBA" id="ARBA00022723"/>
    </source>
</evidence>
<name>A0A5C4J800_9ACTN</name>
<sequence length="108" mass="11668">MSADARPDPASTRGRPGREARRVRLVPGGPMLIEGPVEIVLDDGTTLTSDRFLVALCMCRRSHTYPFCDTSHRRRTRPTPPDGDRRPTSGHHDSCRDGTDCGGPAGGA</sequence>
<comment type="caution">
    <text evidence="7">The sequence shown here is derived from an EMBL/GenBank/DDBJ whole genome shotgun (WGS) entry which is preliminary data.</text>
</comment>
<keyword evidence="4" id="KW-0411">Iron-sulfur</keyword>
<feature type="region of interest" description="Disordered" evidence="5">
    <location>
        <begin position="1"/>
        <end position="24"/>
    </location>
</feature>
<dbReference type="RefSeq" id="WP_138647922.1">
    <property type="nucleotide sequence ID" value="NZ_VCKW01000156.1"/>
</dbReference>
<dbReference type="InterPro" id="IPR018967">
    <property type="entry name" value="FeS-contain_CDGSH-typ"/>
</dbReference>
<evidence type="ECO:0000256" key="4">
    <source>
        <dbReference type="ARBA" id="ARBA00023014"/>
    </source>
</evidence>
<proteinExistence type="predicted"/>
<dbReference type="InterPro" id="IPR042216">
    <property type="entry name" value="MitoNEET_CISD"/>
</dbReference>
<keyword evidence="8" id="KW-1185">Reference proteome</keyword>
<feature type="domain" description="Iron-binding zinc finger CDGSH type" evidence="6">
    <location>
        <begin position="34"/>
        <end position="78"/>
    </location>
</feature>
<evidence type="ECO:0000256" key="1">
    <source>
        <dbReference type="ARBA" id="ARBA00022714"/>
    </source>
</evidence>
<dbReference type="AlphaFoldDB" id="A0A5C4J800"/>
<keyword evidence="2" id="KW-0479">Metal-binding</keyword>
<organism evidence="7 8">
    <name type="scientific">Actinomadura soli</name>
    <dbReference type="NCBI Taxonomy" id="2508997"/>
    <lineage>
        <taxon>Bacteria</taxon>
        <taxon>Bacillati</taxon>
        <taxon>Actinomycetota</taxon>
        <taxon>Actinomycetes</taxon>
        <taxon>Streptosporangiales</taxon>
        <taxon>Thermomonosporaceae</taxon>
        <taxon>Actinomadura</taxon>
    </lineage>
</organism>
<protein>
    <submittedName>
        <fullName evidence="7">CDGSH iron-sulfur domain-containing protein</fullName>
    </submittedName>
</protein>
<accession>A0A5C4J800</accession>
<dbReference type="Pfam" id="PF09360">
    <property type="entry name" value="zf-CDGSH"/>
    <property type="match status" value="1"/>
</dbReference>
<dbReference type="EMBL" id="VCKW01000156">
    <property type="protein sequence ID" value="TMQ92905.1"/>
    <property type="molecule type" value="Genomic_DNA"/>
</dbReference>
<evidence type="ECO:0000256" key="3">
    <source>
        <dbReference type="ARBA" id="ARBA00023004"/>
    </source>
</evidence>
<dbReference type="SMART" id="SM00704">
    <property type="entry name" value="ZnF_CDGSH"/>
    <property type="match status" value="1"/>
</dbReference>
<evidence type="ECO:0000313" key="7">
    <source>
        <dbReference type="EMBL" id="TMQ92905.1"/>
    </source>
</evidence>
<feature type="region of interest" description="Disordered" evidence="5">
    <location>
        <begin position="68"/>
        <end position="108"/>
    </location>
</feature>
<dbReference type="Gene3D" id="3.40.5.90">
    <property type="entry name" value="CDGSH iron-sulfur domain, mitoNEET-type"/>
    <property type="match status" value="1"/>
</dbReference>
<evidence type="ECO:0000259" key="6">
    <source>
        <dbReference type="SMART" id="SM00704"/>
    </source>
</evidence>